<reference evidence="2" key="2">
    <citation type="submission" date="2024-07" db="EMBL/GenBank/DDBJ databases">
        <authorList>
            <person name="Pedersen J.S."/>
            <person name="Mulbjerg M.R."/>
            <person name="Carstens A.B."/>
            <person name="Hansen L.H."/>
        </authorList>
    </citation>
    <scope>NUCLEOTIDE SEQUENCE</scope>
</reference>
<proteinExistence type="predicted"/>
<reference evidence="2" key="1">
    <citation type="journal article" date="2024" name="Virus Res.">
        <title>A novel genus of Pectobacterium bacteriophages display broad host range by targeting several species of Danish soft rot isolates.</title>
        <authorList>
            <person name="Pedersen J.S."/>
            <person name="Carstens A.B."/>
            <person name="Rothgard M.M."/>
            <person name="Roy C."/>
            <person name="Viry A."/>
            <person name="Papudeshi B."/>
            <person name="Kot W."/>
            <person name="Hille F."/>
            <person name="Franz C.M.A.P."/>
            <person name="Edwards R."/>
            <person name="Hansen L.H."/>
        </authorList>
    </citation>
    <scope>NUCLEOTIDE SEQUENCE</scope>
</reference>
<dbReference type="EMBL" id="PQ008971">
    <property type="protein sequence ID" value="XDF89565.1"/>
    <property type="molecule type" value="Genomic_DNA"/>
</dbReference>
<keyword evidence="2" id="KW-0808">Transferase</keyword>
<name>A0AB39ABH6_9CAUD</name>
<keyword evidence="2" id="KW-0489">Methyltransferase</keyword>
<dbReference type="GO" id="GO:0008168">
    <property type="term" value="F:methyltransferase activity"/>
    <property type="evidence" value="ECO:0007669"/>
    <property type="project" value="UniProtKB-KW"/>
</dbReference>
<dbReference type="GO" id="GO:0032259">
    <property type="term" value="P:methylation"/>
    <property type="evidence" value="ECO:0007669"/>
    <property type="project" value="UniProtKB-KW"/>
</dbReference>
<evidence type="ECO:0000313" key="2">
    <source>
        <dbReference type="EMBL" id="XDF89565.1"/>
    </source>
</evidence>
<feature type="region of interest" description="Disordered" evidence="1">
    <location>
        <begin position="198"/>
        <end position="217"/>
    </location>
</feature>
<protein>
    <submittedName>
        <fullName evidence="2">DNA methyltransferase</fullName>
    </submittedName>
</protein>
<organism evidence="2">
    <name type="scientific">Pectobacterium phage Amona</name>
    <dbReference type="NCBI Taxonomy" id="3158137"/>
    <lineage>
        <taxon>Viruses</taxon>
        <taxon>Duplodnaviria</taxon>
        <taxon>Heunggongvirae</taxon>
        <taxon>Uroviricota</taxon>
        <taxon>Caudoviricetes</taxon>
    </lineage>
</organism>
<gene>
    <name evidence="2" type="ORF">CVQSGQUC_CDS0060</name>
</gene>
<accession>A0AB39ABH6</accession>
<evidence type="ECO:0000256" key="1">
    <source>
        <dbReference type="SAM" id="MobiDB-lite"/>
    </source>
</evidence>
<sequence>MKKAIFLYDYTGIMAKPWADNGYQCWLFDGQHPSGITQDGNILKAGMWFDAYNTHQHVNTIIEMVGDGVEIVFGFPECTDMAVSGAAHFERKRQANQAFQAEACELARLVMYVGNAIGCKWAAENPVSVLSSLWRKSDFQFHPYEYGGYLPENDVHPLYPEYLPPRDAYGKKTCIWHGNWFIEPERKPVKIVNSVGQGQSDAHNKLGGKSQKTKNIRSATPRGFAEAVFKFNHSLGK</sequence>